<dbReference type="InterPro" id="IPR016160">
    <property type="entry name" value="Ald_DH_CS_CYS"/>
</dbReference>
<organism evidence="9 10">
    <name type="scientific">Mesorhizobium opportunistum (strain LMG 24607 / HAMBI 3007 / WSM2075)</name>
    <dbReference type="NCBI Taxonomy" id="536019"/>
    <lineage>
        <taxon>Bacteria</taxon>
        <taxon>Pseudomonadati</taxon>
        <taxon>Pseudomonadota</taxon>
        <taxon>Alphaproteobacteria</taxon>
        <taxon>Hyphomicrobiales</taxon>
        <taxon>Phyllobacteriaceae</taxon>
        <taxon>Mesorhizobium</taxon>
    </lineage>
</organism>
<evidence type="ECO:0000313" key="9">
    <source>
        <dbReference type="EMBL" id="AEH85708.1"/>
    </source>
</evidence>
<dbReference type="EMBL" id="CP002279">
    <property type="protein sequence ID" value="AEH85708.1"/>
    <property type="molecule type" value="Genomic_DNA"/>
</dbReference>
<dbReference type="PROSITE" id="PS00070">
    <property type="entry name" value="ALDEHYDE_DEHYDR_CYS"/>
    <property type="match status" value="1"/>
</dbReference>
<dbReference type="InterPro" id="IPR015590">
    <property type="entry name" value="Aldehyde_DH_dom"/>
</dbReference>
<evidence type="ECO:0000313" key="10">
    <source>
        <dbReference type="Proteomes" id="UP000001623"/>
    </source>
</evidence>
<gene>
    <name evidence="9" type="ordered locus">Mesop_1224</name>
</gene>
<dbReference type="Pfam" id="PF00171">
    <property type="entry name" value="Aldedh"/>
    <property type="match status" value="1"/>
</dbReference>
<dbReference type="InterPro" id="IPR016161">
    <property type="entry name" value="Ald_DH/histidinol_DH"/>
</dbReference>
<evidence type="ECO:0000256" key="1">
    <source>
        <dbReference type="ARBA" id="ARBA00009986"/>
    </source>
</evidence>
<dbReference type="RefSeq" id="WP_013892445.1">
    <property type="nucleotide sequence ID" value="NC_015675.1"/>
</dbReference>
<accession>F7YFG3</accession>
<dbReference type="CDD" id="cd07133">
    <property type="entry name" value="ALDH_CALDH_CalB"/>
    <property type="match status" value="1"/>
</dbReference>
<comment type="similarity">
    <text evidence="1 4 7">Belongs to the aldehyde dehydrogenase family.</text>
</comment>
<dbReference type="SUPFAM" id="SSF53720">
    <property type="entry name" value="ALDH-like"/>
    <property type="match status" value="1"/>
</dbReference>
<sequence length="473" mass="51720">MLQVRQDILGERFHLQRGAFEKQPFPDIDVRKDRLNRLLVLTERHEADICAAIDTDFGGRSTHETRLAELFVVRAGIRHALSHLRGWMRERRVATTLPFLPGKNRLVAQPLGVVGIVSPWNYPFQLAVAPVTAALAAGNRVLVKPSELTPAFSELLAKLAGEHFAPDELSVITGDAEMGKAFVSMPFDHLLFTGSTAVGRQVAIAAAANLTPVTLELGGKSPAIFDPSCDLDAAVSSIAYGKLLNAGQTCIAPDYLLVPRGQASTVAAKLATAIARLYPSMRENPDYTAIISDRHYQRLRDMIAEARDAGADVTEINPAGEDLGTTSRKLLPTLVGNASPNLRLMREEIFGPVLPIVEYATIDEAIDHVNRADRPLALYWFGRDSGNRRRILRETVAGGVTINDCMLHLVQENQPFGGVGASGMGAYHGQWGFRTFSKEKPVFLQSRLSAGALLRPPYGKTFERLFGLLQRIT</sequence>
<evidence type="ECO:0000256" key="3">
    <source>
        <dbReference type="ARBA" id="ARBA00023027"/>
    </source>
</evidence>
<dbReference type="STRING" id="536019.Mesop_1224"/>
<keyword evidence="3" id="KW-0520">NAD</keyword>
<evidence type="ECO:0000256" key="4">
    <source>
        <dbReference type="PIRNR" id="PIRNR036492"/>
    </source>
</evidence>
<name>F7YFG3_MESOW</name>
<dbReference type="FunFam" id="3.40.605.10:FF:000004">
    <property type="entry name" value="Aldehyde dehydrogenase"/>
    <property type="match status" value="1"/>
</dbReference>
<dbReference type="InterPro" id="IPR029510">
    <property type="entry name" value="Ald_DH_CS_GLU"/>
</dbReference>
<evidence type="ECO:0000256" key="5">
    <source>
        <dbReference type="PIRSR" id="PIRSR036492-1"/>
    </source>
</evidence>
<dbReference type="AlphaFoldDB" id="F7YFG3"/>
<dbReference type="PANTHER" id="PTHR43570">
    <property type="entry name" value="ALDEHYDE DEHYDROGENASE"/>
    <property type="match status" value="1"/>
</dbReference>
<dbReference type="PIRSF" id="PIRSF036492">
    <property type="entry name" value="ALDH"/>
    <property type="match status" value="1"/>
</dbReference>
<dbReference type="InterPro" id="IPR012394">
    <property type="entry name" value="Aldehyde_DH_NAD(P)"/>
</dbReference>
<keyword evidence="2 4" id="KW-0560">Oxidoreductase</keyword>
<protein>
    <recommendedName>
        <fullName evidence="4">Aldehyde dehydrogenase</fullName>
    </recommendedName>
</protein>
<proteinExistence type="inferred from homology"/>
<evidence type="ECO:0000256" key="2">
    <source>
        <dbReference type="ARBA" id="ARBA00023002"/>
    </source>
</evidence>
<feature type="active site" evidence="5 6">
    <location>
        <position position="216"/>
    </location>
</feature>
<dbReference type="Proteomes" id="UP000001623">
    <property type="component" value="Chromosome"/>
</dbReference>
<dbReference type="GO" id="GO:0004029">
    <property type="term" value="F:aldehyde dehydrogenase (NAD+) activity"/>
    <property type="evidence" value="ECO:0007669"/>
    <property type="project" value="TreeGrafter"/>
</dbReference>
<dbReference type="GO" id="GO:0006081">
    <property type="term" value="P:aldehyde metabolic process"/>
    <property type="evidence" value="ECO:0007669"/>
    <property type="project" value="InterPro"/>
</dbReference>
<dbReference type="Gene3D" id="3.40.605.10">
    <property type="entry name" value="Aldehyde Dehydrogenase, Chain A, domain 1"/>
    <property type="match status" value="1"/>
</dbReference>
<evidence type="ECO:0000256" key="7">
    <source>
        <dbReference type="RuleBase" id="RU003345"/>
    </source>
</evidence>
<evidence type="ECO:0000256" key="6">
    <source>
        <dbReference type="PROSITE-ProRule" id="PRU10007"/>
    </source>
</evidence>
<dbReference type="InterPro" id="IPR016163">
    <property type="entry name" value="Ald_DH_C"/>
</dbReference>
<dbReference type="PROSITE" id="PS00687">
    <property type="entry name" value="ALDEHYDE_DEHYDR_GLU"/>
    <property type="match status" value="1"/>
</dbReference>
<dbReference type="PANTHER" id="PTHR43570:SF20">
    <property type="entry name" value="ALDEHYDE DEHYDROGENASE ALDX-RELATED"/>
    <property type="match status" value="1"/>
</dbReference>
<reference evidence="9 10" key="1">
    <citation type="submission" date="2010-10" db="EMBL/GenBank/DDBJ databases">
        <title>Complete sequence of Mesorhizobium opportunistum WSM2075.</title>
        <authorList>
            <consortium name="US DOE Joint Genome Institute"/>
            <person name="Lucas S."/>
            <person name="Copeland A."/>
            <person name="Lapidus A."/>
            <person name="Cheng J.-F."/>
            <person name="Bruce D."/>
            <person name="Goodwin L."/>
            <person name="Pitluck S."/>
            <person name="Chertkov O."/>
            <person name="Misra M."/>
            <person name="Detter J.C."/>
            <person name="Han C."/>
            <person name="Tapia R."/>
            <person name="Land M."/>
            <person name="Hauser L."/>
            <person name="Kyrpides N."/>
            <person name="Ovchinnikova G."/>
            <person name="Mavrommatis K.M."/>
            <person name="Tiwari R.P."/>
            <person name="Howieson J.G."/>
            <person name="O'Hara G.W."/>
            <person name="Nandasena K.G."/>
            <person name="Woyke T."/>
        </authorList>
    </citation>
    <scope>NUCLEOTIDE SEQUENCE [LARGE SCALE GENOMIC DNA]</scope>
    <source>
        <strain evidence="10">LMG 24607 / HAMBI 3007 / WSM2075</strain>
    </source>
</reference>
<dbReference type="Gene3D" id="3.40.309.10">
    <property type="entry name" value="Aldehyde Dehydrogenase, Chain A, domain 2"/>
    <property type="match status" value="1"/>
</dbReference>
<feature type="domain" description="Aldehyde dehydrogenase" evidence="8">
    <location>
        <begin position="29"/>
        <end position="440"/>
    </location>
</feature>
<dbReference type="InterPro" id="IPR016162">
    <property type="entry name" value="Ald_DH_N"/>
</dbReference>
<dbReference type="eggNOG" id="COG1012">
    <property type="taxonomic scope" value="Bacteria"/>
</dbReference>
<evidence type="ECO:0000259" key="8">
    <source>
        <dbReference type="Pfam" id="PF00171"/>
    </source>
</evidence>
<dbReference type="HOGENOM" id="CLU_005391_3_6_5"/>
<feature type="active site" evidence="5">
    <location>
        <position position="250"/>
    </location>
</feature>
<dbReference type="GO" id="GO:0005737">
    <property type="term" value="C:cytoplasm"/>
    <property type="evidence" value="ECO:0007669"/>
    <property type="project" value="TreeGrafter"/>
</dbReference>
<dbReference type="KEGG" id="mop:Mesop_1224"/>